<dbReference type="SUPFAM" id="SSF49749">
    <property type="entry name" value="Group II dsDNA viruses VP"/>
    <property type="match status" value="2"/>
</dbReference>
<name>A0A6C0IDX6_9ZZZZ</name>
<feature type="domain" description="Major capsid protein N-terminal" evidence="2">
    <location>
        <begin position="25"/>
        <end position="244"/>
    </location>
</feature>
<dbReference type="InterPro" id="IPR016112">
    <property type="entry name" value="VP_dsDNA_II"/>
</dbReference>
<dbReference type="Pfam" id="PF16903">
    <property type="entry name" value="Capsid_N"/>
    <property type="match status" value="1"/>
</dbReference>
<dbReference type="Gene3D" id="2.70.9.10">
    <property type="entry name" value="Adenovirus Type 2 Hexon, domain 4"/>
    <property type="match status" value="1"/>
</dbReference>
<feature type="domain" description="Major capsid protein C-terminal" evidence="1">
    <location>
        <begin position="308"/>
        <end position="503"/>
    </location>
</feature>
<dbReference type="GO" id="GO:0005198">
    <property type="term" value="F:structural molecule activity"/>
    <property type="evidence" value="ECO:0007669"/>
    <property type="project" value="InterPro"/>
</dbReference>
<proteinExistence type="predicted"/>
<evidence type="ECO:0000313" key="3">
    <source>
        <dbReference type="EMBL" id="QHT91062.1"/>
    </source>
</evidence>
<dbReference type="Pfam" id="PF04451">
    <property type="entry name" value="Capsid_NCLDV"/>
    <property type="match status" value="1"/>
</dbReference>
<dbReference type="InterPro" id="IPR007542">
    <property type="entry name" value="MCP_C"/>
</dbReference>
<organism evidence="3">
    <name type="scientific">viral metagenome</name>
    <dbReference type="NCBI Taxonomy" id="1070528"/>
    <lineage>
        <taxon>unclassified sequences</taxon>
        <taxon>metagenomes</taxon>
        <taxon>organismal metagenomes</taxon>
    </lineage>
</organism>
<dbReference type="EMBL" id="MN740162">
    <property type="protein sequence ID" value="QHT91062.1"/>
    <property type="molecule type" value="Genomic_DNA"/>
</dbReference>
<sequence length="564" mass="64199">MAGGLMQLVATGQQNVILNGNPQKTFWKATYKNYTNFGKQNFRIDYTGTPSLNLTTESTFNFTIKRYADLLMDCYVSVSLPNIWSPIFPPQTYINSDGTTGYTDWAPYEFQWIENLGAQIIDRITITCGNQKLQEYSGRYILASAQRDFSGQKLALFNEMIGNTAELNDPANFGARVNAYPNAFYTTSPAGAQPSIQGQVLYIPLGAWFNLNTVQAFPLVSLQYNELQISVTFRPVNQWFTIRDVQDYVNNFPVVAPNFNQYYMQFYRFLQTPPDENLGITSYTDTRTQWNADINLNCTYCFLSNDESTLFAKNEQKYIFKQIYEKPFYNVTGQNKVDLDSLGMVISWMFYFQRSDVNLRNQWSNYTNWPYSYMPQDITPASTDGDYPNPYTPIIPPIPATLGPGVNPNGTLSGLYVSGIYNPQNIQYILIALGILLDGQYRENILPAGVFNFVEKYVRTAGNAPQGLYCYNFCLDTSPFKTQPSGAMNMSRFTNVQFEFTTISPPFDPYAQVLTICDPNTGELVGINKPTWRIYDYNFNLYLMEERVNMVIFVGGNAGLLYAT</sequence>
<dbReference type="InterPro" id="IPR031654">
    <property type="entry name" value="Capsid_N"/>
</dbReference>
<reference evidence="3" key="1">
    <citation type="journal article" date="2020" name="Nature">
        <title>Giant virus diversity and host interactions through global metagenomics.</title>
        <authorList>
            <person name="Schulz F."/>
            <person name="Roux S."/>
            <person name="Paez-Espino D."/>
            <person name="Jungbluth S."/>
            <person name="Walsh D.A."/>
            <person name="Denef V.J."/>
            <person name="McMahon K.D."/>
            <person name="Konstantinidis K.T."/>
            <person name="Eloe-Fadrosh E.A."/>
            <person name="Kyrpides N.C."/>
            <person name="Woyke T."/>
        </authorList>
    </citation>
    <scope>NUCLEOTIDE SEQUENCE</scope>
    <source>
        <strain evidence="3">GVMAG-M-3300023184-72</strain>
    </source>
</reference>
<evidence type="ECO:0000259" key="1">
    <source>
        <dbReference type="Pfam" id="PF04451"/>
    </source>
</evidence>
<dbReference type="AlphaFoldDB" id="A0A6C0IDX6"/>
<dbReference type="InterPro" id="IPR038519">
    <property type="entry name" value="MCP_C_sf"/>
</dbReference>
<evidence type="ECO:0000259" key="2">
    <source>
        <dbReference type="Pfam" id="PF16903"/>
    </source>
</evidence>
<accession>A0A6C0IDX6</accession>
<protein>
    <recommendedName>
        <fullName evidence="4">Major capsid protein N-terminal domain-containing protein</fullName>
    </recommendedName>
</protein>
<dbReference type="Gene3D" id="2.70.9.20">
    <property type="entry name" value="Major capsid protein Vp54"/>
    <property type="match status" value="1"/>
</dbReference>
<evidence type="ECO:0008006" key="4">
    <source>
        <dbReference type="Google" id="ProtNLM"/>
    </source>
</evidence>